<dbReference type="STRING" id="380248.SAMN05216251_103204"/>
<name>A0A1I2AS61_9ACTN</name>
<comment type="similarity">
    <text evidence="1">Belongs to the universal stress protein A family.</text>
</comment>
<dbReference type="InterPro" id="IPR006016">
    <property type="entry name" value="UspA"/>
</dbReference>
<keyword evidence="4" id="KW-1185">Reference proteome</keyword>
<organism evidence="3 4">
    <name type="scientific">Actinacidiphila alni</name>
    <dbReference type="NCBI Taxonomy" id="380248"/>
    <lineage>
        <taxon>Bacteria</taxon>
        <taxon>Bacillati</taxon>
        <taxon>Actinomycetota</taxon>
        <taxon>Actinomycetes</taxon>
        <taxon>Kitasatosporales</taxon>
        <taxon>Streptomycetaceae</taxon>
        <taxon>Actinacidiphila</taxon>
    </lineage>
</organism>
<dbReference type="AlphaFoldDB" id="A0A1I2AS61"/>
<dbReference type="Gene3D" id="3.40.50.620">
    <property type="entry name" value="HUPs"/>
    <property type="match status" value="1"/>
</dbReference>
<dbReference type="RefSeq" id="WP_177246353.1">
    <property type="nucleotide sequence ID" value="NZ_FONG01000003.1"/>
</dbReference>
<evidence type="ECO:0000313" key="3">
    <source>
        <dbReference type="EMBL" id="SFE46732.1"/>
    </source>
</evidence>
<reference evidence="4" key="1">
    <citation type="submission" date="2016-10" db="EMBL/GenBank/DDBJ databases">
        <authorList>
            <person name="Varghese N."/>
            <person name="Submissions S."/>
        </authorList>
    </citation>
    <scope>NUCLEOTIDE SEQUENCE [LARGE SCALE GENOMIC DNA]</scope>
    <source>
        <strain evidence="4">CGMCC 4.3510</strain>
    </source>
</reference>
<feature type="domain" description="UspA" evidence="2">
    <location>
        <begin position="6"/>
        <end position="143"/>
    </location>
</feature>
<accession>A0A1I2AS61</accession>
<dbReference type="SUPFAM" id="SSF52402">
    <property type="entry name" value="Adenine nucleotide alpha hydrolases-like"/>
    <property type="match status" value="1"/>
</dbReference>
<dbReference type="Proteomes" id="UP000199323">
    <property type="component" value="Unassembled WGS sequence"/>
</dbReference>
<dbReference type="EMBL" id="FONG01000003">
    <property type="protein sequence ID" value="SFE46732.1"/>
    <property type="molecule type" value="Genomic_DNA"/>
</dbReference>
<evidence type="ECO:0000259" key="2">
    <source>
        <dbReference type="Pfam" id="PF00582"/>
    </source>
</evidence>
<protein>
    <submittedName>
        <fullName evidence="3">Nucleotide-binding universal stress protein, UspA family</fullName>
    </submittedName>
</protein>
<dbReference type="PRINTS" id="PR01438">
    <property type="entry name" value="UNVRSLSTRESS"/>
</dbReference>
<dbReference type="InterPro" id="IPR006015">
    <property type="entry name" value="Universal_stress_UspA"/>
</dbReference>
<proteinExistence type="inferred from homology"/>
<evidence type="ECO:0000256" key="1">
    <source>
        <dbReference type="ARBA" id="ARBA00008791"/>
    </source>
</evidence>
<dbReference type="Pfam" id="PF00582">
    <property type="entry name" value="Usp"/>
    <property type="match status" value="1"/>
</dbReference>
<dbReference type="CDD" id="cd00293">
    <property type="entry name" value="USP-like"/>
    <property type="match status" value="1"/>
</dbReference>
<gene>
    <name evidence="3" type="ORF">SAMN05216251_103204</name>
</gene>
<dbReference type="InterPro" id="IPR014729">
    <property type="entry name" value="Rossmann-like_a/b/a_fold"/>
</dbReference>
<sequence length="149" mass="16152">MPAGPFHRILVGWDASPAAHTALVTALSLADGQGTVIARAVLTPPEHAETRGEQRRDMEAQRDWLEDQFTRSVHTAPTRGAHVRLEWGEHTDVPDDLRTCATDHGCDLVVVGRHGEDSRLRIAGLGPVARAMVQDTDLPVLLVSATATR</sequence>
<evidence type="ECO:0000313" key="4">
    <source>
        <dbReference type="Proteomes" id="UP000199323"/>
    </source>
</evidence>